<accession>A0A382BKH1</accession>
<sequence>QGGAVAGDVDDIDSDATLTIDDIIEDVEGQEDEDQSADVG</sequence>
<proteinExistence type="predicted"/>
<organism evidence="1">
    <name type="scientific">marine metagenome</name>
    <dbReference type="NCBI Taxonomy" id="408172"/>
    <lineage>
        <taxon>unclassified sequences</taxon>
        <taxon>metagenomes</taxon>
        <taxon>ecological metagenomes</taxon>
    </lineage>
</organism>
<feature type="non-terminal residue" evidence="1">
    <location>
        <position position="1"/>
    </location>
</feature>
<reference evidence="1" key="1">
    <citation type="submission" date="2018-05" db="EMBL/GenBank/DDBJ databases">
        <authorList>
            <person name="Lanie J.A."/>
            <person name="Ng W.-L."/>
            <person name="Kazmierczak K.M."/>
            <person name="Andrzejewski T.M."/>
            <person name="Davidsen T.M."/>
            <person name="Wayne K.J."/>
            <person name="Tettelin H."/>
            <person name="Glass J.I."/>
            <person name="Rusch D."/>
            <person name="Podicherti R."/>
            <person name="Tsui H.-C.T."/>
            <person name="Winkler M.E."/>
        </authorList>
    </citation>
    <scope>NUCLEOTIDE SEQUENCE</scope>
</reference>
<dbReference type="EMBL" id="UINC01029988">
    <property type="protein sequence ID" value="SVB13653.1"/>
    <property type="molecule type" value="Genomic_DNA"/>
</dbReference>
<dbReference type="AlphaFoldDB" id="A0A382BKH1"/>
<gene>
    <name evidence="1" type="ORF">METZ01_LOCUS166507</name>
</gene>
<name>A0A382BKH1_9ZZZZ</name>
<evidence type="ECO:0000313" key="1">
    <source>
        <dbReference type="EMBL" id="SVB13653.1"/>
    </source>
</evidence>
<protein>
    <submittedName>
        <fullName evidence="1">Uncharacterized protein</fullName>
    </submittedName>
</protein>